<accession>A0A5M9JXW3</accession>
<gene>
    <name evidence="2" type="ORF">EYC84_005065</name>
</gene>
<feature type="compositionally biased region" description="Low complexity" evidence="1">
    <location>
        <begin position="231"/>
        <end position="240"/>
    </location>
</feature>
<dbReference type="EMBL" id="VICG01000003">
    <property type="protein sequence ID" value="KAA8573480.1"/>
    <property type="molecule type" value="Genomic_DNA"/>
</dbReference>
<proteinExistence type="predicted"/>
<reference evidence="2 3" key="1">
    <citation type="submission" date="2019-06" db="EMBL/GenBank/DDBJ databases">
        <title>Genome Sequence of the Brown Rot Fungal Pathogen Monilinia fructicola.</title>
        <authorList>
            <person name="De Miccolis Angelini R.M."/>
            <person name="Landi L."/>
            <person name="Abate D."/>
            <person name="Pollastro S."/>
            <person name="Romanazzi G."/>
            <person name="Faretra F."/>
        </authorList>
    </citation>
    <scope>NUCLEOTIDE SEQUENCE [LARGE SCALE GENOMIC DNA]</scope>
    <source>
        <strain evidence="2 3">Mfrc123</strain>
    </source>
</reference>
<dbReference type="Proteomes" id="UP000322873">
    <property type="component" value="Unassembled WGS sequence"/>
</dbReference>
<feature type="compositionally biased region" description="Basic and acidic residues" evidence="1">
    <location>
        <begin position="242"/>
        <end position="251"/>
    </location>
</feature>
<comment type="caution">
    <text evidence="2">The sequence shown here is derived from an EMBL/GenBank/DDBJ whole genome shotgun (WGS) entry which is preliminary data.</text>
</comment>
<dbReference type="AlphaFoldDB" id="A0A5M9JXW3"/>
<feature type="region of interest" description="Disordered" evidence="1">
    <location>
        <begin position="213"/>
        <end position="251"/>
    </location>
</feature>
<keyword evidence="3" id="KW-1185">Reference proteome</keyword>
<evidence type="ECO:0000313" key="2">
    <source>
        <dbReference type="EMBL" id="KAA8573480.1"/>
    </source>
</evidence>
<organism evidence="2 3">
    <name type="scientific">Monilinia fructicola</name>
    <name type="common">Brown rot fungus</name>
    <name type="synonym">Ciboria fructicola</name>
    <dbReference type="NCBI Taxonomy" id="38448"/>
    <lineage>
        <taxon>Eukaryota</taxon>
        <taxon>Fungi</taxon>
        <taxon>Dikarya</taxon>
        <taxon>Ascomycota</taxon>
        <taxon>Pezizomycotina</taxon>
        <taxon>Leotiomycetes</taxon>
        <taxon>Helotiales</taxon>
        <taxon>Sclerotiniaceae</taxon>
        <taxon>Monilinia</taxon>
    </lineage>
</organism>
<name>A0A5M9JXW3_MONFR</name>
<evidence type="ECO:0000256" key="1">
    <source>
        <dbReference type="SAM" id="MobiDB-lite"/>
    </source>
</evidence>
<sequence>MADLPNESPYPSSAIEAVAATIDEFIDQLQLTWAINSAKGVSESPNHPNPSSIFHLPSPISHPLFSPQLTPPALHPGSRLAREIELQLIRTVGITVAPEEIYNRIGMELNRLVHQVDRAANPLFHDILVCCYRLMEGWHDQGLFHGVQSIADSVRDAVELEQRRRVVAYGPPSVRDLQRIQRMERTMAVDHKLRGDIEAYIERLEAIIAGFPAEEENDDDAGIDRGRSDNAENNDGNGDAETGEKNSDKAV</sequence>
<protein>
    <submittedName>
        <fullName evidence="2">Uncharacterized protein</fullName>
    </submittedName>
</protein>
<dbReference type="VEuPathDB" id="FungiDB:MFRU_001g05520"/>
<evidence type="ECO:0000313" key="3">
    <source>
        <dbReference type="Proteomes" id="UP000322873"/>
    </source>
</evidence>